<accession>A0ABP5Y6D4</accession>
<dbReference type="PANTHER" id="PTHR34218:SF4">
    <property type="entry name" value="ACYL-HOMOSERINE LACTONE ACYLASE QUIP"/>
    <property type="match status" value="1"/>
</dbReference>
<dbReference type="Proteomes" id="UP001500730">
    <property type="component" value="Unassembled WGS sequence"/>
</dbReference>
<organism evidence="5 6">
    <name type="scientific">Terrabacter carboxydivorans</name>
    <dbReference type="NCBI Taxonomy" id="619730"/>
    <lineage>
        <taxon>Bacteria</taxon>
        <taxon>Bacillati</taxon>
        <taxon>Actinomycetota</taxon>
        <taxon>Actinomycetes</taxon>
        <taxon>Micrococcales</taxon>
        <taxon>Intrasporangiaceae</taxon>
        <taxon>Terrabacter</taxon>
    </lineage>
</organism>
<evidence type="ECO:0000256" key="3">
    <source>
        <dbReference type="ARBA" id="ARBA00023145"/>
    </source>
</evidence>
<dbReference type="EMBL" id="BAAARE010000002">
    <property type="protein sequence ID" value="GAA2472545.1"/>
    <property type="molecule type" value="Genomic_DNA"/>
</dbReference>
<sequence length="740" mass="79202">MTGQVRRDALGVPHLRADDVMELARLQGRITALDRAWQVEHHRWRMEGRTAEYVGADGLPWDRFARQVRLEPTVQRCFERLDPETRTWLTAYVDGVNDTLAEGLAGTPEVARLGLGAYAASPRPWEPWTPLGIFWGIHLLFGTFPAKLFNAHVAERLGVDALELFNAEGVERAAASGSNAWVVGGGRTASGLPLLAGDPHRTIELPGCYQQVGLACPEFDVVGFAFPGVPGVQHFAHTGTVAWGITNAMADYQDLTLESLGHVGRATDGSPVLKAKGVDGWEPVSSTTETVRVRDGADVTVPVVVTARGPVVTGLEAELERLAAEAEAPPQWTDESVQPRRAHPAPHSLRTPTQVEDDLGFGALLPLLRARSVADVEEALSRWVEPVNSALVADVSGHMRHLVVGRVPDRDDVGAVLPVAAWDPRHVWRGYRRGPARDVPDVMVSANDRSSGGGLGAEYATPFRADRIRELVEAGDGLTVDECAAVHVDTLNGQAALMRELVTAADVTGAAAAVRAELLAWDGHSDAASTGAALFAAWRTALVMWFSEHPLLAAVHEPSGHSRLFVAWTEVVTQVGAAWHSMARQGPQHGIDVGEGVRFALERIAAQGGSATTWGERHWLDPVHALDPSGRSPRVPRDPVGGDKGCVLAAASAPGVTDHCYGGPVARYVWDLADRDASGWVVPFGASGDARDPHFADQTRAWLAGTLHPVRSAWSEAPTGTTRTTEGEGAGLPQQAEGTR</sequence>
<dbReference type="PANTHER" id="PTHR34218">
    <property type="entry name" value="PEPTIDASE S45 PENICILLIN AMIDASE"/>
    <property type="match status" value="1"/>
</dbReference>
<name>A0ABP5Y6D4_9MICO</name>
<keyword evidence="2" id="KW-0378">Hydrolase</keyword>
<evidence type="ECO:0008006" key="7">
    <source>
        <dbReference type="Google" id="ProtNLM"/>
    </source>
</evidence>
<dbReference type="RefSeq" id="WP_344253027.1">
    <property type="nucleotide sequence ID" value="NZ_BAAARE010000002.1"/>
</dbReference>
<evidence type="ECO:0000313" key="6">
    <source>
        <dbReference type="Proteomes" id="UP001500730"/>
    </source>
</evidence>
<dbReference type="InterPro" id="IPR043147">
    <property type="entry name" value="Penicillin_amidase_A-knob"/>
</dbReference>
<dbReference type="Gene3D" id="3.60.20.10">
    <property type="entry name" value="Glutamine Phosphoribosylpyrophosphate, subunit 1, domain 1"/>
    <property type="match status" value="1"/>
</dbReference>
<dbReference type="Pfam" id="PF01804">
    <property type="entry name" value="Penicil_amidase"/>
    <property type="match status" value="1"/>
</dbReference>
<feature type="region of interest" description="Disordered" evidence="4">
    <location>
        <begin position="713"/>
        <end position="740"/>
    </location>
</feature>
<evidence type="ECO:0000256" key="2">
    <source>
        <dbReference type="ARBA" id="ARBA00022801"/>
    </source>
</evidence>
<dbReference type="Gene3D" id="1.10.439.10">
    <property type="entry name" value="Penicillin Amidohydrolase, domain 1"/>
    <property type="match status" value="1"/>
</dbReference>
<dbReference type="PIRSF" id="PIRSF001227">
    <property type="entry name" value="Pen_acylase"/>
    <property type="match status" value="1"/>
</dbReference>
<keyword evidence="6" id="KW-1185">Reference proteome</keyword>
<proteinExistence type="inferred from homology"/>
<dbReference type="InterPro" id="IPR043146">
    <property type="entry name" value="Penicillin_amidase_N_B-knob"/>
</dbReference>
<evidence type="ECO:0000313" key="5">
    <source>
        <dbReference type="EMBL" id="GAA2472545.1"/>
    </source>
</evidence>
<evidence type="ECO:0000256" key="1">
    <source>
        <dbReference type="ARBA" id="ARBA00006586"/>
    </source>
</evidence>
<dbReference type="InterPro" id="IPR002692">
    <property type="entry name" value="S45"/>
</dbReference>
<comment type="similarity">
    <text evidence="1">Belongs to the peptidase S45 family.</text>
</comment>
<dbReference type="Gene3D" id="1.10.1400.10">
    <property type="match status" value="1"/>
</dbReference>
<dbReference type="InterPro" id="IPR014395">
    <property type="entry name" value="Pen/GL7ACA/AHL_acylase"/>
</dbReference>
<reference evidence="6" key="1">
    <citation type="journal article" date="2019" name="Int. J. Syst. Evol. Microbiol.">
        <title>The Global Catalogue of Microorganisms (GCM) 10K type strain sequencing project: providing services to taxonomists for standard genome sequencing and annotation.</title>
        <authorList>
            <consortium name="The Broad Institute Genomics Platform"/>
            <consortium name="The Broad Institute Genome Sequencing Center for Infectious Disease"/>
            <person name="Wu L."/>
            <person name="Ma J."/>
        </authorList>
    </citation>
    <scope>NUCLEOTIDE SEQUENCE [LARGE SCALE GENOMIC DNA]</scope>
    <source>
        <strain evidence="6">JCM 16259</strain>
    </source>
</reference>
<gene>
    <name evidence="5" type="ORF">GCM10009858_07320</name>
</gene>
<feature type="region of interest" description="Disordered" evidence="4">
    <location>
        <begin position="325"/>
        <end position="353"/>
    </location>
</feature>
<dbReference type="InterPro" id="IPR029055">
    <property type="entry name" value="Ntn_hydrolases_N"/>
</dbReference>
<evidence type="ECO:0000256" key="4">
    <source>
        <dbReference type="SAM" id="MobiDB-lite"/>
    </source>
</evidence>
<dbReference type="SUPFAM" id="SSF56235">
    <property type="entry name" value="N-terminal nucleophile aminohydrolases (Ntn hydrolases)"/>
    <property type="match status" value="1"/>
</dbReference>
<protein>
    <recommendedName>
        <fullName evidence="7">Penicillin amidase</fullName>
    </recommendedName>
</protein>
<keyword evidence="3" id="KW-0865">Zymogen</keyword>
<dbReference type="InterPro" id="IPR023343">
    <property type="entry name" value="Penicillin_amidase_dom1"/>
</dbReference>
<dbReference type="Gene3D" id="2.30.120.10">
    <property type="match status" value="1"/>
</dbReference>
<comment type="caution">
    <text evidence="5">The sequence shown here is derived from an EMBL/GenBank/DDBJ whole genome shotgun (WGS) entry which is preliminary data.</text>
</comment>